<evidence type="ECO:0000313" key="3">
    <source>
        <dbReference type="Proteomes" id="UP000822688"/>
    </source>
</evidence>
<comment type="caution">
    <text evidence="2">The sequence shown here is derived from an EMBL/GenBank/DDBJ whole genome shotgun (WGS) entry which is preliminary data.</text>
</comment>
<proteinExistence type="predicted"/>
<dbReference type="EMBL" id="CM026422">
    <property type="protein sequence ID" value="KAG0587201.1"/>
    <property type="molecule type" value="Genomic_DNA"/>
</dbReference>
<evidence type="ECO:0000313" key="2">
    <source>
        <dbReference type="EMBL" id="KAG0587201.1"/>
    </source>
</evidence>
<protein>
    <submittedName>
        <fullName evidence="2">Uncharacterized protein</fullName>
    </submittedName>
</protein>
<organism evidence="2 3">
    <name type="scientific">Ceratodon purpureus</name>
    <name type="common">Fire moss</name>
    <name type="synonym">Dicranum purpureum</name>
    <dbReference type="NCBI Taxonomy" id="3225"/>
    <lineage>
        <taxon>Eukaryota</taxon>
        <taxon>Viridiplantae</taxon>
        <taxon>Streptophyta</taxon>
        <taxon>Embryophyta</taxon>
        <taxon>Bryophyta</taxon>
        <taxon>Bryophytina</taxon>
        <taxon>Bryopsida</taxon>
        <taxon>Dicranidae</taxon>
        <taxon>Pseudoditrichales</taxon>
        <taxon>Ditrichaceae</taxon>
        <taxon>Ceratodon</taxon>
    </lineage>
</organism>
<feature type="region of interest" description="Disordered" evidence="1">
    <location>
        <begin position="1"/>
        <end position="35"/>
    </location>
</feature>
<reference evidence="2" key="1">
    <citation type="submission" date="2020-06" db="EMBL/GenBank/DDBJ databases">
        <title>WGS assembly of Ceratodon purpureus strain R40.</title>
        <authorList>
            <person name="Carey S.B."/>
            <person name="Jenkins J."/>
            <person name="Shu S."/>
            <person name="Lovell J.T."/>
            <person name="Sreedasyam A."/>
            <person name="Maumus F."/>
            <person name="Tiley G.P."/>
            <person name="Fernandez-Pozo N."/>
            <person name="Barry K."/>
            <person name="Chen C."/>
            <person name="Wang M."/>
            <person name="Lipzen A."/>
            <person name="Daum C."/>
            <person name="Saski C.A."/>
            <person name="Payton A.C."/>
            <person name="Mcbreen J.C."/>
            <person name="Conrad R.E."/>
            <person name="Kollar L.M."/>
            <person name="Olsson S."/>
            <person name="Huttunen S."/>
            <person name="Landis J.B."/>
            <person name="Wickett N.J."/>
            <person name="Johnson M.G."/>
            <person name="Rensing S.A."/>
            <person name="Grimwood J."/>
            <person name="Schmutz J."/>
            <person name="Mcdaniel S.F."/>
        </authorList>
    </citation>
    <scope>NUCLEOTIDE SEQUENCE</scope>
    <source>
        <strain evidence="2">R40</strain>
    </source>
</reference>
<dbReference type="Proteomes" id="UP000822688">
    <property type="component" value="Chromosome 2"/>
</dbReference>
<sequence length="85" mass="9281">MESSSTLENKTSTESNETESIQSDSAGAPSSIRAFNGDLRKIISRRCRRRPSLKDTSLLIAFCSSTQPCSPSHHHPSCPDRTDAT</sequence>
<gene>
    <name evidence="2" type="ORF">KC19_2G147700</name>
</gene>
<keyword evidence="3" id="KW-1185">Reference proteome</keyword>
<dbReference type="AlphaFoldDB" id="A0A8T0IWZ4"/>
<evidence type="ECO:0000256" key="1">
    <source>
        <dbReference type="SAM" id="MobiDB-lite"/>
    </source>
</evidence>
<feature type="region of interest" description="Disordered" evidence="1">
    <location>
        <begin position="65"/>
        <end position="85"/>
    </location>
</feature>
<name>A0A8T0IWZ4_CERPU</name>
<feature type="compositionally biased region" description="Low complexity" evidence="1">
    <location>
        <begin position="1"/>
        <end position="20"/>
    </location>
</feature>
<accession>A0A8T0IWZ4</accession>